<keyword evidence="2" id="KW-0732">Signal</keyword>
<dbReference type="EMBL" id="CP138858">
    <property type="protein sequence ID" value="WPJ95363.1"/>
    <property type="molecule type" value="Genomic_DNA"/>
</dbReference>
<dbReference type="InterPro" id="IPR008929">
    <property type="entry name" value="Chondroitin_lyas"/>
</dbReference>
<dbReference type="SUPFAM" id="SSF48230">
    <property type="entry name" value="Chondroitin AC/alginate lyase"/>
    <property type="match status" value="1"/>
</dbReference>
<name>A0ABZ0RJU3_9BACT</name>
<sequence>MSIPKPMFMPRVTLLTLPLLSLVFFSACSKEHSAQQERPSGELAPITQVSEQADLIPAVKAGETLMSTDEAFEKVMSDASLVEARQRLLDRAKKDVDRGVIHRPETLDELYNSQLSIRYKKRPAHMSELNDEMWRTFALALGDTGAGTRLAVRLPRMAAAVRIQKDPEVYAYVVDQLQELASWAPLQRPGWSLRNSNLQLKPGGDGAWLGTGTLVRAITESLAILPEGSLPDGLREALHQRLASELAAVYDDFVSKRPWYAKGQAVQSNQWILPSEALVRASITLGVDANREAYELGVQNLIRSMDFQGKQGEFVEGHSYARMSLAGILSAARAMAQEGDRRLIDHPFLANFPTWFVHHYQPGDSMLNSFDSGRHKSTSWEYKELLADFYTATANPVALWAMETRSGFPADTFNGLVAQADAASVDEFEMPPLFANYELATHLNWRSSWDDKTATGFWMRGGSSRDFHDHMDRGHVNFIVGERKILIEAGTFNYGLKNYLTHFRGVAGHNVLQVGDFTPEQLTPEVMKAGAGQIFDEEHRVAPITVEWMDATGGSASVDVSGCYASVKRWVRYVTWDAKQLTVRDEVELHAADTVLFRWHLGVSDDVRRLAVQSSPDALQSLSLQANGFSIEAEADSAITGQIEIMPDATLDLDAEGPTNHQCLVVQSAEPVSSFILNTVIKVTE</sequence>
<gene>
    <name evidence="4" type="ORF">SH580_18235</name>
</gene>
<comment type="subcellular location">
    <subcellularLocation>
        <location evidence="1">Cell envelope</location>
    </subcellularLocation>
</comment>
<evidence type="ECO:0000256" key="1">
    <source>
        <dbReference type="ARBA" id="ARBA00004196"/>
    </source>
</evidence>
<keyword evidence="5" id="KW-1185">Reference proteome</keyword>
<dbReference type="Gene3D" id="2.70.98.70">
    <property type="match status" value="1"/>
</dbReference>
<accession>A0ABZ0RJU3</accession>
<evidence type="ECO:0000256" key="2">
    <source>
        <dbReference type="SAM" id="SignalP"/>
    </source>
</evidence>
<feature type="chain" id="PRO_5047431570" evidence="2">
    <location>
        <begin position="30"/>
        <end position="685"/>
    </location>
</feature>
<dbReference type="Proteomes" id="UP001324993">
    <property type="component" value="Chromosome"/>
</dbReference>
<reference evidence="4 5" key="1">
    <citation type="submission" date="2023-11" db="EMBL/GenBank/DDBJ databases">
        <title>Coraliomargarita sp. nov., isolated from marine algae.</title>
        <authorList>
            <person name="Lee J.K."/>
            <person name="Baek J.H."/>
            <person name="Kim J.M."/>
            <person name="Choi D.G."/>
            <person name="Jeon C.O."/>
        </authorList>
    </citation>
    <scope>NUCLEOTIDE SEQUENCE [LARGE SCALE GENOMIC DNA]</scope>
    <source>
        <strain evidence="4 5">J2-16</strain>
    </source>
</reference>
<proteinExistence type="predicted"/>
<dbReference type="PROSITE" id="PS51257">
    <property type="entry name" value="PROKAR_LIPOPROTEIN"/>
    <property type="match status" value="1"/>
</dbReference>
<organism evidence="4 5">
    <name type="scientific">Coraliomargarita algicola</name>
    <dbReference type="NCBI Taxonomy" id="3092156"/>
    <lineage>
        <taxon>Bacteria</taxon>
        <taxon>Pseudomonadati</taxon>
        <taxon>Verrucomicrobiota</taxon>
        <taxon>Opitutia</taxon>
        <taxon>Puniceicoccales</taxon>
        <taxon>Coraliomargaritaceae</taxon>
        <taxon>Coraliomargarita</taxon>
    </lineage>
</organism>
<feature type="domain" description="Heparinase II/III-like C-terminal" evidence="3">
    <location>
        <begin position="461"/>
        <end position="662"/>
    </location>
</feature>
<evidence type="ECO:0000313" key="4">
    <source>
        <dbReference type="EMBL" id="WPJ95363.1"/>
    </source>
</evidence>
<dbReference type="RefSeq" id="WP_319832252.1">
    <property type="nucleotide sequence ID" value="NZ_CP138858.1"/>
</dbReference>
<evidence type="ECO:0000313" key="5">
    <source>
        <dbReference type="Proteomes" id="UP001324993"/>
    </source>
</evidence>
<protein>
    <submittedName>
        <fullName evidence="4">Heparinase II/III family protein</fullName>
    </submittedName>
</protein>
<evidence type="ECO:0000259" key="3">
    <source>
        <dbReference type="Pfam" id="PF07940"/>
    </source>
</evidence>
<dbReference type="Pfam" id="PF07940">
    <property type="entry name" value="Hepar_II_III_C"/>
    <property type="match status" value="1"/>
</dbReference>
<dbReference type="Gene3D" id="1.50.10.100">
    <property type="entry name" value="Chondroitin AC/alginate lyase"/>
    <property type="match status" value="1"/>
</dbReference>
<dbReference type="InterPro" id="IPR012480">
    <property type="entry name" value="Hepar_II_III_C"/>
</dbReference>
<feature type="signal peptide" evidence="2">
    <location>
        <begin position="1"/>
        <end position="29"/>
    </location>
</feature>